<sequence>MERAELLTQPMHVLLQAHPVLVALLEERGIHCGECFVADRETLAGVAIMHHIDPDELLAEWARREALSRTD</sequence>
<reference evidence="2 3" key="1">
    <citation type="submission" date="2016-07" db="EMBL/GenBank/DDBJ databases">
        <title>Draft genome of a psychrotolerant acidophile Acidithiobacillus ferrivorans strain YL15.</title>
        <authorList>
            <person name="Peng T."/>
            <person name="Ma L."/>
            <person name="Nan M."/>
            <person name="An N."/>
            <person name="Wang M."/>
            <person name="Qiu G."/>
            <person name="Zeng W."/>
        </authorList>
    </citation>
    <scope>NUCLEOTIDE SEQUENCE [LARGE SCALE GENOMIC DNA]</scope>
    <source>
        <strain evidence="2 3">YL15</strain>
    </source>
</reference>
<gene>
    <name evidence="2" type="ORF">BBC27_01280</name>
</gene>
<dbReference type="InterPro" id="IPR015077">
    <property type="entry name" value="DUF1858"/>
</dbReference>
<dbReference type="AlphaFoldDB" id="A0A1B9BW35"/>
<dbReference type="SUPFAM" id="SSF140683">
    <property type="entry name" value="SP0561-like"/>
    <property type="match status" value="1"/>
</dbReference>
<proteinExistence type="predicted"/>
<dbReference type="Gene3D" id="1.10.3910.10">
    <property type="entry name" value="SP0561-like"/>
    <property type="match status" value="1"/>
</dbReference>
<feature type="domain" description="DUF1858" evidence="1">
    <location>
        <begin position="10"/>
        <end position="58"/>
    </location>
</feature>
<dbReference type="RefSeq" id="WP_065413969.1">
    <property type="nucleotide sequence ID" value="NZ_JAAZUD010000028.1"/>
</dbReference>
<evidence type="ECO:0000259" key="1">
    <source>
        <dbReference type="Pfam" id="PF08984"/>
    </source>
</evidence>
<evidence type="ECO:0000313" key="3">
    <source>
        <dbReference type="Proteomes" id="UP000093129"/>
    </source>
</evidence>
<organism evidence="2 3">
    <name type="scientific">Acidithiobacillus ferrivorans</name>
    <dbReference type="NCBI Taxonomy" id="160808"/>
    <lineage>
        <taxon>Bacteria</taxon>
        <taxon>Pseudomonadati</taxon>
        <taxon>Pseudomonadota</taxon>
        <taxon>Acidithiobacillia</taxon>
        <taxon>Acidithiobacillales</taxon>
        <taxon>Acidithiobacillaceae</taxon>
        <taxon>Acidithiobacillus</taxon>
    </lineage>
</organism>
<protein>
    <submittedName>
        <fullName evidence="2">DUF1858 domain-containing protein</fullName>
    </submittedName>
</protein>
<dbReference type="Proteomes" id="UP000093129">
    <property type="component" value="Unassembled WGS sequence"/>
</dbReference>
<comment type="caution">
    <text evidence="2">The sequence shown here is derived from an EMBL/GenBank/DDBJ whole genome shotgun (WGS) entry which is preliminary data.</text>
</comment>
<dbReference type="InterPro" id="IPR038062">
    <property type="entry name" value="ScdA-like_N_sf"/>
</dbReference>
<evidence type="ECO:0000313" key="2">
    <source>
        <dbReference type="EMBL" id="OCB01921.1"/>
    </source>
</evidence>
<dbReference type="Pfam" id="PF08984">
    <property type="entry name" value="DUF1858"/>
    <property type="match status" value="1"/>
</dbReference>
<name>A0A1B9BW35_9PROT</name>
<accession>A0A1B9BW35</accession>
<dbReference type="EMBL" id="MASQ01000112">
    <property type="protein sequence ID" value="OCB01921.1"/>
    <property type="molecule type" value="Genomic_DNA"/>
</dbReference>